<dbReference type="Proteomes" id="UP000724148">
    <property type="component" value="Unassembled WGS sequence"/>
</dbReference>
<dbReference type="EMBL" id="JACOZA010000082">
    <property type="protein sequence ID" value="MBI2097132.1"/>
    <property type="molecule type" value="Genomic_DNA"/>
</dbReference>
<protein>
    <submittedName>
        <fullName evidence="1">DNA alkylation repair protein</fullName>
    </submittedName>
</protein>
<evidence type="ECO:0000313" key="1">
    <source>
        <dbReference type="EMBL" id="MBI2097132.1"/>
    </source>
</evidence>
<proteinExistence type="predicted"/>
<organism evidence="1 2">
    <name type="scientific">Candidatus Sungiibacteriota bacterium</name>
    <dbReference type="NCBI Taxonomy" id="2750080"/>
    <lineage>
        <taxon>Bacteria</taxon>
        <taxon>Candidatus Sungiibacteriota</taxon>
    </lineage>
</organism>
<evidence type="ECO:0000313" key="2">
    <source>
        <dbReference type="Proteomes" id="UP000724148"/>
    </source>
</evidence>
<accession>A0A931SBZ7</accession>
<comment type="caution">
    <text evidence="1">The sequence shown here is derived from an EMBL/GenBank/DDBJ whole genome shotgun (WGS) entry which is preliminary data.</text>
</comment>
<feature type="non-terminal residue" evidence="1">
    <location>
        <position position="1"/>
    </location>
</feature>
<dbReference type="PANTHER" id="PTHR34070">
    <property type="entry name" value="ARMADILLO-TYPE FOLD"/>
    <property type="match status" value="1"/>
</dbReference>
<name>A0A931SBZ7_9BACT</name>
<dbReference type="PANTHER" id="PTHR34070:SF1">
    <property type="entry name" value="DNA ALKYLATION REPAIR PROTEIN"/>
    <property type="match status" value="1"/>
</dbReference>
<dbReference type="InterPro" id="IPR014825">
    <property type="entry name" value="DNA_alkylation"/>
</dbReference>
<dbReference type="SUPFAM" id="SSF48371">
    <property type="entry name" value="ARM repeat"/>
    <property type="match status" value="1"/>
</dbReference>
<dbReference type="AlphaFoldDB" id="A0A931SBZ7"/>
<dbReference type="CDD" id="cd06561">
    <property type="entry name" value="AlkD_like"/>
    <property type="match status" value="1"/>
</dbReference>
<dbReference type="Gene3D" id="1.25.10.90">
    <property type="match status" value="1"/>
</dbReference>
<sequence length="157" mass="18520">LALLILVYKFEKDDGRGRKKIFNLYLKNTKYINNWDLVDLTAPKIIGAYLVNGSRKILYKLARSDSVWERRIAILATYAFIKAGEFKDTLAISRVLLNDAHDLIHKAVGWMLREVGKRSRAVEDQFLKRHHKTMPRTMLRYAIERFPERLQRAYLVR</sequence>
<dbReference type="Pfam" id="PF08713">
    <property type="entry name" value="DNA_alkylation"/>
    <property type="match status" value="1"/>
</dbReference>
<gene>
    <name evidence="1" type="ORF">HYT40_03235</name>
</gene>
<dbReference type="InterPro" id="IPR016024">
    <property type="entry name" value="ARM-type_fold"/>
</dbReference>
<reference evidence="1" key="1">
    <citation type="submission" date="2020-07" db="EMBL/GenBank/DDBJ databases">
        <title>Huge and variable diversity of episymbiotic CPR bacteria and DPANN archaea in groundwater ecosystems.</title>
        <authorList>
            <person name="He C.Y."/>
            <person name="Keren R."/>
            <person name="Whittaker M."/>
            <person name="Farag I.F."/>
            <person name="Doudna J."/>
            <person name="Cate J.H.D."/>
            <person name="Banfield J.F."/>
        </authorList>
    </citation>
    <scope>NUCLEOTIDE SEQUENCE</scope>
    <source>
        <strain evidence="1">NC_groundwater_193_Ag_S-0.1um_51_7</strain>
    </source>
</reference>